<protein>
    <submittedName>
        <fullName evidence="1">Uncharacterized protein</fullName>
    </submittedName>
</protein>
<organism evidence="1 2">
    <name type="scientific">Fusarium oxysporum f. sp. narcissi</name>
    <dbReference type="NCBI Taxonomy" id="451672"/>
    <lineage>
        <taxon>Eukaryota</taxon>
        <taxon>Fungi</taxon>
        <taxon>Dikarya</taxon>
        <taxon>Ascomycota</taxon>
        <taxon>Pezizomycotina</taxon>
        <taxon>Sordariomycetes</taxon>
        <taxon>Hypocreomycetidae</taxon>
        <taxon>Hypocreales</taxon>
        <taxon>Nectriaceae</taxon>
        <taxon>Fusarium</taxon>
        <taxon>Fusarium oxysporum species complex</taxon>
    </lineage>
</organism>
<gene>
    <name evidence="1" type="ORF">BFJ63_vAg16030</name>
</gene>
<reference evidence="1 2" key="1">
    <citation type="submission" date="2016-12" db="EMBL/GenBank/DDBJ databases">
        <title>Draft genome sequence of Fusarium oxysporum causing rot on Narcissus.</title>
        <authorList>
            <person name="Armitage A.D."/>
            <person name="Taylor A."/>
            <person name="Clarkson J.P."/>
            <person name="Harrison R.J."/>
            <person name="Jackson A.C."/>
        </authorList>
    </citation>
    <scope>NUCLEOTIDE SEQUENCE [LARGE SCALE GENOMIC DNA]</scope>
    <source>
        <strain evidence="1 2">N139</strain>
    </source>
</reference>
<comment type="caution">
    <text evidence="1">The sequence shown here is derived from an EMBL/GenBank/DDBJ whole genome shotgun (WGS) entry which is preliminary data.</text>
</comment>
<proteinExistence type="predicted"/>
<name>A0A4Q2V362_FUSOX</name>
<dbReference type="AlphaFoldDB" id="A0A4Q2V362"/>
<evidence type="ECO:0000313" key="2">
    <source>
        <dbReference type="Proteomes" id="UP000290540"/>
    </source>
</evidence>
<sequence>MEAMMLDEAKDRFLQGYMGRPYQVPVHPENASQWRGEHPYYYRHIAHRGRCLCLKAGIQFLLKDGLCVPHSMIDGVLRIARDDQSRFGAEKMSRELAGVSINDLSQRAKEHIHGYKTCCLGQTN</sequence>
<accession>A0A4Q2V362</accession>
<dbReference type="Proteomes" id="UP000290540">
    <property type="component" value="Unassembled WGS sequence"/>
</dbReference>
<evidence type="ECO:0000313" key="1">
    <source>
        <dbReference type="EMBL" id="RYC81072.1"/>
    </source>
</evidence>
<dbReference type="EMBL" id="MQTW01000281">
    <property type="protein sequence ID" value="RYC81072.1"/>
    <property type="molecule type" value="Genomic_DNA"/>
</dbReference>